<keyword evidence="5" id="KW-0460">Magnesium</keyword>
<proteinExistence type="predicted"/>
<dbReference type="SUPFAM" id="SSF55811">
    <property type="entry name" value="Nudix"/>
    <property type="match status" value="1"/>
</dbReference>
<dbReference type="PROSITE" id="PS51462">
    <property type="entry name" value="NUDIX"/>
    <property type="match status" value="1"/>
</dbReference>
<dbReference type="RefSeq" id="WP_204893249.1">
    <property type="nucleotide sequence ID" value="NZ_JBHUFW010000008.1"/>
</dbReference>
<organism evidence="8 9">
    <name type="scientific">Planococcus chinensis</name>
    <dbReference type="NCBI Taxonomy" id="272917"/>
    <lineage>
        <taxon>Bacteria</taxon>
        <taxon>Bacillati</taxon>
        <taxon>Bacillota</taxon>
        <taxon>Bacilli</taxon>
        <taxon>Bacillales</taxon>
        <taxon>Caryophanaceae</taxon>
        <taxon>Planococcus</taxon>
    </lineage>
</organism>
<dbReference type="EC" id="3.6.1.55" evidence="8"/>
<reference evidence="9" key="1">
    <citation type="journal article" date="2019" name="Int. J. Syst. Evol. Microbiol.">
        <title>The Global Catalogue of Microorganisms (GCM) 10K type strain sequencing project: providing services to taxonomists for standard genome sequencing and annotation.</title>
        <authorList>
            <consortium name="The Broad Institute Genomics Platform"/>
            <consortium name="The Broad Institute Genome Sequencing Center for Infectious Disease"/>
            <person name="Wu L."/>
            <person name="Ma J."/>
        </authorList>
    </citation>
    <scope>NUCLEOTIDE SEQUENCE [LARGE SCALE GENOMIC DNA]</scope>
    <source>
        <strain evidence="9">CGMCC 1.15475</strain>
    </source>
</reference>
<dbReference type="GO" id="GO:0035539">
    <property type="term" value="F:8-oxo-7,8-dihydrodeoxyguanosine triphosphate pyrophosphatase activity"/>
    <property type="evidence" value="ECO:0007669"/>
    <property type="project" value="UniProtKB-EC"/>
</dbReference>
<keyword evidence="3" id="KW-0479">Metal-binding</keyword>
<evidence type="ECO:0000313" key="8">
    <source>
        <dbReference type="EMBL" id="MFD1863565.1"/>
    </source>
</evidence>
<dbReference type="Proteomes" id="UP001597273">
    <property type="component" value="Unassembled WGS sequence"/>
</dbReference>
<dbReference type="PANTHER" id="PTHR12992">
    <property type="entry name" value="NUDIX HYDROLASE"/>
    <property type="match status" value="1"/>
</dbReference>
<gene>
    <name evidence="8" type="ORF">ACFSDB_11610</name>
</gene>
<keyword evidence="9" id="KW-1185">Reference proteome</keyword>
<dbReference type="InterPro" id="IPR045121">
    <property type="entry name" value="CoAse"/>
</dbReference>
<evidence type="ECO:0000256" key="6">
    <source>
        <dbReference type="ARBA" id="ARBA00023211"/>
    </source>
</evidence>
<evidence type="ECO:0000256" key="4">
    <source>
        <dbReference type="ARBA" id="ARBA00022801"/>
    </source>
</evidence>
<keyword evidence="4 8" id="KW-0378">Hydrolase</keyword>
<evidence type="ECO:0000256" key="5">
    <source>
        <dbReference type="ARBA" id="ARBA00022842"/>
    </source>
</evidence>
<dbReference type="InterPro" id="IPR000086">
    <property type="entry name" value="NUDIX_hydrolase_dom"/>
</dbReference>
<dbReference type="PANTHER" id="PTHR12992:SF11">
    <property type="entry name" value="MITOCHONDRIAL COENZYME A DIPHOSPHATASE NUDT8"/>
    <property type="match status" value="1"/>
</dbReference>
<evidence type="ECO:0000313" key="9">
    <source>
        <dbReference type="Proteomes" id="UP001597273"/>
    </source>
</evidence>
<evidence type="ECO:0000259" key="7">
    <source>
        <dbReference type="PROSITE" id="PS51462"/>
    </source>
</evidence>
<name>A0ABW4QIX8_9BACL</name>
<evidence type="ECO:0000256" key="3">
    <source>
        <dbReference type="ARBA" id="ARBA00022723"/>
    </source>
</evidence>
<evidence type="ECO:0000256" key="1">
    <source>
        <dbReference type="ARBA" id="ARBA00001936"/>
    </source>
</evidence>
<dbReference type="Pfam" id="PF00293">
    <property type="entry name" value="NUDIX"/>
    <property type="match status" value="1"/>
</dbReference>
<comment type="cofactor">
    <cofactor evidence="2">
        <name>Mg(2+)</name>
        <dbReference type="ChEBI" id="CHEBI:18420"/>
    </cofactor>
</comment>
<dbReference type="EMBL" id="JBHUFW010000008">
    <property type="protein sequence ID" value="MFD1863565.1"/>
    <property type="molecule type" value="Genomic_DNA"/>
</dbReference>
<dbReference type="CDD" id="cd03426">
    <property type="entry name" value="NUDIX_CoAse_Nudt7"/>
    <property type="match status" value="1"/>
</dbReference>
<dbReference type="InterPro" id="IPR015797">
    <property type="entry name" value="NUDIX_hydrolase-like_dom_sf"/>
</dbReference>
<comment type="cofactor">
    <cofactor evidence="1">
        <name>Mn(2+)</name>
        <dbReference type="ChEBI" id="CHEBI:29035"/>
    </cofactor>
</comment>
<feature type="domain" description="Nudix hydrolase" evidence="7">
    <location>
        <begin position="23"/>
        <end position="156"/>
    </location>
</feature>
<evidence type="ECO:0000256" key="2">
    <source>
        <dbReference type="ARBA" id="ARBA00001946"/>
    </source>
</evidence>
<accession>A0ABW4QIX8</accession>
<protein>
    <submittedName>
        <fullName evidence="8">NUDIX hydrolase</fullName>
        <ecNumber evidence="8">3.6.1.55</ecNumber>
    </submittedName>
</protein>
<comment type="caution">
    <text evidence="8">The sequence shown here is derived from an EMBL/GenBank/DDBJ whole genome shotgun (WGS) entry which is preliminary data.</text>
</comment>
<dbReference type="Gene3D" id="3.90.79.10">
    <property type="entry name" value="Nucleoside Triphosphate Pyrophosphohydrolase"/>
    <property type="match status" value="1"/>
</dbReference>
<keyword evidence="6" id="KW-0464">Manganese</keyword>
<sequence length="204" mass="23612">MDAKKITEKIKTHKPQVLGSRNFSKYSILLPLVQKDGEVHVLFETRSEELRRQPGEVCFPGGRIDPQDKTPKFAALRETNEELGISEDEISEVFPLDYIVSPFGMIVYAFAGFIDPSATFEPNPAEVGSLFSVPLSFFLENEPRIYQIQFDVQPEDDFPYELIEGGRDYSWRAREMEEYFYLYEDKVIWGLTARILAHFIDVIR</sequence>